<feature type="region of interest" description="Disordered" evidence="1">
    <location>
        <begin position="50"/>
        <end position="94"/>
    </location>
</feature>
<keyword evidence="3" id="KW-1185">Reference proteome</keyword>
<feature type="compositionally biased region" description="Basic and acidic residues" evidence="1">
    <location>
        <begin position="55"/>
        <end position="73"/>
    </location>
</feature>
<proteinExistence type="predicted"/>
<reference evidence="2 3" key="1">
    <citation type="submission" date="2019-03" db="EMBL/GenBank/DDBJ databases">
        <title>This is whole genome sequence of Paenibacillus sp MS74 strain.</title>
        <authorList>
            <person name="Trinh H.N."/>
        </authorList>
    </citation>
    <scope>NUCLEOTIDE SEQUENCE [LARGE SCALE GENOMIC DNA]</scope>
    <source>
        <strain evidence="2 3">MS74</strain>
    </source>
</reference>
<gene>
    <name evidence="2" type="ORF">E1757_16950</name>
</gene>
<dbReference type="Pfam" id="PF12438">
    <property type="entry name" value="DUF3679"/>
    <property type="match status" value="1"/>
</dbReference>
<feature type="compositionally biased region" description="Basic and acidic residues" evidence="1">
    <location>
        <begin position="81"/>
        <end position="94"/>
    </location>
</feature>
<dbReference type="InterPro" id="IPR020534">
    <property type="entry name" value="Uncharacterised_YqxA"/>
</dbReference>
<evidence type="ECO:0000313" key="3">
    <source>
        <dbReference type="Proteomes" id="UP000295636"/>
    </source>
</evidence>
<dbReference type="EMBL" id="SMRT01000007">
    <property type="protein sequence ID" value="TDF96764.1"/>
    <property type="molecule type" value="Genomic_DNA"/>
</dbReference>
<accession>A0A4V2ZTH1</accession>
<name>A0A4V2ZTH1_9BACL</name>
<comment type="caution">
    <text evidence="2">The sequence shown here is derived from an EMBL/GenBank/DDBJ whole genome shotgun (WGS) entry which is preliminary data.</text>
</comment>
<organism evidence="2 3">
    <name type="scientific">Paenibacillus piri</name>
    <dbReference type="NCBI Taxonomy" id="2547395"/>
    <lineage>
        <taxon>Bacteria</taxon>
        <taxon>Bacillati</taxon>
        <taxon>Bacillota</taxon>
        <taxon>Bacilli</taxon>
        <taxon>Bacillales</taxon>
        <taxon>Paenibacillaceae</taxon>
        <taxon>Paenibacillus</taxon>
    </lineage>
</organism>
<dbReference type="OrthoDB" id="2611684at2"/>
<protein>
    <recommendedName>
        <fullName evidence="4">DUF3679 domain-containing protein</fullName>
    </recommendedName>
</protein>
<dbReference type="RefSeq" id="WP_133230171.1">
    <property type="nucleotide sequence ID" value="NZ_SMRT01000007.1"/>
</dbReference>
<sequence length="131" mass="14157">MGKFYIRLLLVLLGMGFCIFFGVDLATRGLEQIQGPIVKAAPDSMGTVRMWPQPADKKQDAKAVGEPQAHDVKSNGSAAKTKKEQEDTEPKAEVTETAGIARIGNKAGDLLQIIAYHGIKLFISLFDLITG</sequence>
<evidence type="ECO:0000256" key="1">
    <source>
        <dbReference type="SAM" id="MobiDB-lite"/>
    </source>
</evidence>
<evidence type="ECO:0000313" key="2">
    <source>
        <dbReference type="EMBL" id="TDF96764.1"/>
    </source>
</evidence>
<dbReference type="Proteomes" id="UP000295636">
    <property type="component" value="Unassembled WGS sequence"/>
</dbReference>
<dbReference type="AlphaFoldDB" id="A0A4V2ZTH1"/>
<evidence type="ECO:0008006" key="4">
    <source>
        <dbReference type="Google" id="ProtNLM"/>
    </source>
</evidence>